<evidence type="ECO:0000259" key="1">
    <source>
        <dbReference type="Pfam" id="PF23387"/>
    </source>
</evidence>
<proteinExistence type="predicted"/>
<comment type="caution">
    <text evidence="2">The sequence shown here is derived from an EMBL/GenBank/DDBJ whole genome shotgun (WGS) entry which is preliminary data.</text>
</comment>
<dbReference type="GO" id="GO:0060271">
    <property type="term" value="P:cilium assembly"/>
    <property type="evidence" value="ECO:0007669"/>
    <property type="project" value="TreeGrafter"/>
</dbReference>
<dbReference type="GO" id="GO:0030991">
    <property type="term" value="C:intraciliary transport particle A"/>
    <property type="evidence" value="ECO:0007669"/>
    <property type="project" value="TreeGrafter"/>
</dbReference>
<feature type="domain" description="IFT80/172/WDR35 TPR" evidence="1">
    <location>
        <begin position="10"/>
        <end position="80"/>
    </location>
</feature>
<dbReference type="InterPro" id="IPR040379">
    <property type="entry name" value="WDR19/dyf-2"/>
</dbReference>
<organism evidence="2 3">
    <name type="scientific">Caenorhabditis nigoni</name>
    <dbReference type="NCBI Taxonomy" id="1611254"/>
    <lineage>
        <taxon>Eukaryota</taxon>
        <taxon>Metazoa</taxon>
        <taxon>Ecdysozoa</taxon>
        <taxon>Nematoda</taxon>
        <taxon>Chromadorea</taxon>
        <taxon>Rhabditida</taxon>
        <taxon>Rhabditina</taxon>
        <taxon>Rhabditomorpha</taxon>
        <taxon>Rhabditoidea</taxon>
        <taxon>Rhabditidae</taxon>
        <taxon>Peloderinae</taxon>
        <taxon>Caenorhabditis</taxon>
    </lineage>
</organism>
<dbReference type="EMBL" id="PDUG01000003">
    <property type="protein sequence ID" value="PIC42692.1"/>
    <property type="molecule type" value="Genomic_DNA"/>
</dbReference>
<name>A0A2G5UT23_9PELO</name>
<evidence type="ECO:0000313" key="2">
    <source>
        <dbReference type="EMBL" id="PIC42692.1"/>
    </source>
</evidence>
<dbReference type="Pfam" id="PF23387">
    <property type="entry name" value="TPR_IFT80_172"/>
    <property type="match status" value="1"/>
</dbReference>
<dbReference type="OrthoDB" id="10250638at2759"/>
<dbReference type="InterPro" id="IPR056157">
    <property type="entry name" value="TPR_IFT80_172_dom"/>
</dbReference>
<evidence type="ECO:0000313" key="3">
    <source>
        <dbReference type="Proteomes" id="UP000230233"/>
    </source>
</evidence>
<dbReference type="Gene3D" id="1.25.40.470">
    <property type="match status" value="1"/>
</dbReference>
<keyword evidence="3" id="KW-1185">Reference proteome</keyword>
<dbReference type="GO" id="GO:0035721">
    <property type="term" value="P:intraciliary retrograde transport"/>
    <property type="evidence" value="ECO:0007669"/>
    <property type="project" value="InterPro"/>
</dbReference>
<sequence length="100" mass="11630">MIPFSAIRIFREIGDAAMVMALEQIEAIEEKNLLHAQIYTILGRYDEAEQMYLDSSRPIEALNMRRDLLEWPKALVLAETMDPKEIPFLSKEYAQELELT</sequence>
<reference evidence="3" key="1">
    <citation type="submission" date="2017-10" db="EMBL/GenBank/DDBJ databases">
        <title>Rapid genome shrinkage in a self-fertile nematode reveals novel sperm competition proteins.</title>
        <authorList>
            <person name="Yin D."/>
            <person name="Schwarz E.M."/>
            <person name="Thomas C.G."/>
            <person name="Felde R.L."/>
            <person name="Korf I.F."/>
            <person name="Cutter A.D."/>
            <person name="Schartner C.M."/>
            <person name="Ralston E.J."/>
            <person name="Meyer B.J."/>
            <person name="Haag E.S."/>
        </authorList>
    </citation>
    <scope>NUCLEOTIDE SEQUENCE [LARGE SCALE GENOMIC DNA]</scope>
    <source>
        <strain evidence="3">JU1422</strain>
    </source>
</reference>
<dbReference type="PANTHER" id="PTHR14920">
    <property type="entry name" value="OSMOTIC AVOIDANCE ABNORMAL PROTEIN 1/WD REPEAT MEMBRANE PROTEIN"/>
    <property type="match status" value="1"/>
</dbReference>
<dbReference type="PANTHER" id="PTHR14920:SF0">
    <property type="entry name" value="WD REPEAT DOMAIN 19"/>
    <property type="match status" value="1"/>
</dbReference>
<dbReference type="Proteomes" id="UP000230233">
    <property type="component" value="Chromosome III"/>
</dbReference>
<dbReference type="AlphaFoldDB" id="A0A2G5UT23"/>
<dbReference type="GO" id="GO:0005929">
    <property type="term" value="C:cilium"/>
    <property type="evidence" value="ECO:0007669"/>
    <property type="project" value="TreeGrafter"/>
</dbReference>
<gene>
    <name evidence="2" type="primary">Cnig_chr_III.g9686</name>
    <name evidence="2" type="ORF">B9Z55_009686</name>
</gene>
<protein>
    <recommendedName>
        <fullName evidence="1">IFT80/172/WDR35 TPR domain-containing protein</fullName>
    </recommendedName>
</protein>
<accession>A0A2G5UT23</accession>